<dbReference type="Pfam" id="PF02511">
    <property type="entry name" value="Thy1"/>
    <property type="match status" value="2"/>
</dbReference>
<dbReference type="InterPro" id="IPR036844">
    <property type="entry name" value="Hint_dom_sf"/>
</dbReference>
<dbReference type="Gene3D" id="3.30.70.3180">
    <property type="match status" value="2"/>
</dbReference>
<dbReference type="PROSITE" id="PS51331">
    <property type="entry name" value="THYX"/>
    <property type="match status" value="1"/>
</dbReference>
<evidence type="ECO:0000259" key="1">
    <source>
        <dbReference type="SMART" id="SM00305"/>
    </source>
</evidence>
<dbReference type="GO" id="GO:0004799">
    <property type="term" value="F:thymidylate synthase activity"/>
    <property type="evidence" value="ECO:0007669"/>
    <property type="project" value="TreeGrafter"/>
</dbReference>
<dbReference type="InterPro" id="IPR036098">
    <property type="entry name" value="Thymidylate_synthase_ThyX_sf"/>
</dbReference>
<dbReference type="GO" id="GO:0032259">
    <property type="term" value="P:methylation"/>
    <property type="evidence" value="ECO:0007669"/>
    <property type="project" value="UniProtKB-KW"/>
</dbReference>
<dbReference type="GO" id="GO:0006231">
    <property type="term" value="P:dTMP biosynthetic process"/>
    <property type="evidence" value="ECO:0007669"/>
    <property type="project" value="InterPro"/>
</dbReference>
<dbReference type="PANTHER" id="PTHR34934">
    <property type="entry name" value="FLAVIN-DEPENDENT THYMIDYLATE SYNTHASE"/>
    <property type="match status" value="1"/>
</dbReference>
<gene>
    <name evidence="2" type="ORF">AVDCRST_MAG40-2293</name>
</gene>
<dbReference type="InterPro" id="IPR003586">
    <property type="entry name" value="Hint_dom_C"/>
</dbReference>
<evidence type="ECO:0000313" key="2">
    <source>
        <dbReference type="EMBL" id="CAA9338740.1"/>
    </source>
</evidence>
<dbReference type="PANTHER" id="PTHR34934:SF1">
    <property type="entry name" value="FLAVIN-DEPENDENT THYMIDYLATE SYNTHASE"/>
    <property type="match status" value="1"/>
</dbReference>
<dbReference type="GO" id="GO:0070402">
    <property type="term" value="F:NADPH binding"/>
    <property type="evidence" value="ECO:0007669"/>
    <property type="project" value="TreeGrafter"/>
</dbReference>
<dbReference type="InterPro" id="IPR003669">
    <property type="entry name" value="Thymidylate_synthase_ThyX"/>
</dbReference>
<feature type="domain" description="Hint" evidence="1">
    <location>
        <begin position="424"/>
        <end position="470"/>
    </location>
</feature>
<keyword evidence="2" id="KW-0489">Methyltransferase</keyword>
<keyword evidence="2" id="KW-0808">Transferase</keyword>
<dbReference type="EC" id="2.1.1.148" evidence="2"/>
<dbReference type="GO" id="GO:0050660">
    <property type="term" value="F:flavin adenine dinucleotide binding"/>
    <property type="evidence" value="ECO:0007669"/>
    <property type="project" value="InterPro"/>
</dbReference>
<dbReference type="NCBIfam" id="TIGR01443">
    <property type="entry name" value="intein_Cterm"/>
    <property type="match status" value="1"/>
</dbReference>
<name>A0A6J4LPH3_9BACT</name>
<dbReference type="CDD" id="cd00085">
    <property type="entry name" value="HNHc"/>
    <property type="match status" value="1"/>
</dbReference>
<dbReference type="CDD" id="cd20175">
    <property type="entry name" value="ThyX"/>
    <property type="match status" value="1"/>
</dbReference>
<organism evidence="2">
    <name type="scientific">uncultured Gemmatimonadaceae bacterium</name>
    <dbReference type="NCBI Taxonomy" id="246130"/>
    <lineage>
        <taxon>Bacteria</taxon>
        <taxon>Pseudomonadati</taxon>
        <taxon>Gemmatimonadota</taxon>
        <taxon>Gemmatimonadia</taxon>
        <taxon>Gemmatimonadales</taxon>
        <taxon>Gemmatimonadaceae</taxon>
        <taxon>environmental samples</taxon>
    </lineage>
</organism>
<dbReference type="SUPFAM" id="SSF51294">
    <property type="entry name" value="Hedgehog/intein (Hint) domain"/>
    <property type="match status" value="1"/>
</dbReference>
<sequence length="612" mass="67824">MLYTEPTLTLIAKPVFAEPAHLPVSWLGESTDGERLAEFAGRLCYMSQRNPASRTTRDYLDNIKRQGHGSVLEHANYSILVEGVSRSLTHELVRHRAGMAYCLDGDTLIYSERRAGGHRNGPRGRTIRDLHAMTRTPHGRSRLRLLRLRCLDEASGTFTTGRVRAVVASGVKPLFRVELEDGKSITCTKEHRFLTPTGWQRLEDAVGGLSVSPGGVACVGTLDAQLLTNGTAAYRDREWLRARYQVDGLAQAEIGALAGVSEHCIRSWVRRHGLQKATGTGMTGRRPWNRGVRYTAGWHHSAETRAGLAAQKRGARNPAWRGGTTGVGAQLRRELECQRAAILERDAHTCRLCGVRGGRLTLHHVVPMWARPDLALSAANIAAVCWECHVHRLNGHELDFVERLGGRRDEVPADAKAPAPPSRLLVPRARRVVSVTYVGERETYDIEMDGPNHNFVANGIVTHNSQLSQRYVDESEANFVVPPAIIGDGPLEAAWRAQVEGAQASYVALVDQLMERYAWVADKVHRRKMAREAARGVLPNSTETKIVVTGNARAWRTVIELRSSEGAELEIRRWAVAVLRLLAAEAPAFFSDFEVYAGEDRREAARVGYRKV</sequence>
<dbReference type="GO" id="GO:0050797">
    <property type="term" value="F:thymidylate synthase (FAD) activity"/>
    <property type="evidence" value="ECO:0007669"/>
    <property type="project" value="UniProtKB-EC"/>
</dbReference>
<proteinExistence type="predicted"/>
<dbReference type="Gene3D" id="2.170.16.10">
    <property type="entry name" value="Hedgehog/Intein (Hint) domain"/>
    <property type="match status" value="2"/>
</dbReference>
<dbReference type="AlphaFoldDB" id="A0A6J4LPH3"/>
<dbReference type="InterPro" id="IPR030934">
    <property type="entry name" value="Intein_C"/>
</dbReference>
<dbReference type="InterPro" id="IPR002711">
    <property type="entry name" value="HNH"/>
</dbReference>
<protein>
    <submittedName>
        <fullName evidence="2">Thymidylate synthase ThyX</fullName>
        <ecNumber evidence="2">2.1.1.148</ecNumber>
    </submittedName>
</protein>
<dbReference type="Gene3D" id="1.10.30.50">
    <property type="match status" value="1"/>
</dbReference>
<reference evidence="2" key="1">
    <citation type="submission" date="2020-02" db="EMBL/GenBank/DDBJ databases">
        <authorList>
            <person name="Meier V. D."/>
        </authorList>
    </citation>
    <scope>NUCLEOTIDE SEQUENCE</scope>
    <source>
        <strain evidence="2">AVDCRST_MAG40</strain>
    </source>
</reference>
<dbReference type="GO" id="GO:0016539">
    <property type="term" value="P:intein-mediated protein splicing"/>
    <property type="evidence" value="ECO:0007669"/>
    <property type="project" value="InterPro"/>
</dbReference>
<dbReference type="EMBL" id="CADCTX010000667">
    <property type="protein sequence ID" value="CAA9338740.1"/>
    <property type="molecule type" value="Genomic_DNA"/>
</dbReference>
<dbReference type="GO" id="GO:0003676">
    <property type="term" value="F:nucleic acid binding"/>
    <property type="evidence" value="ECO:0007669"/>
    <property type="project" value="InterPro"/>
</dbReference>
<dbReference type="SMART" id="SM00305">
    <property type="entry name" value="HintC"/>
    <property type="match status" value="1"/>
</dbReference>
<dbReference type="Gene3D" id="6.10.140.450">
    <property type="match status" value="1"/>
</dbReference>
<dbReference type="GO" id="GO:0008270">
    <property type="term" value="F:zinc ion binding"/>
    <property type="evidence" value="ECO:0007669"/>
    <property type="project" value="InterPro"/>
</dbReference>
<dbReference type="InterPro" id="IPR006141">
    <property type="entry name" value="Intein_N"/>
</dbReference>
<dbReference type="GO" id="GO:0004519">
    <property type="term" value="F:endonuclease activity"/>
    <property type="evidence" value="ECO:0007669"/>
    <property type="project" value="InterPro"/>
</dbReference>
<dbReference type="SUPFAM" id="SSF69796">
    <property type="entry name" value="Thymidylate synthase-complementing protein Thy1"/>
    <property type="match status" value="2"/>
</dbReference>
<dbReference type="PROSITE" id="PS50817">
    <property type="entry name" value="INTEIN_N_TER"/>
    <property type="match status" value="1"/>
</dbReference>
<dbReference type="Pfam" id="PF01844">
    <property type="entry name" value="HNH"/>
    <property type="match status" value="1"/>
</dbReference>
<dbReference type="PROSITE" id="PS50818">
    <property type="entry name" value="INTEIN_C_TER"/>
    <property type="match status" value="1"/>
</dbReference>
<dbReference type="InterPro" id="IPR003615">
    <property type="entry name" value="HNH_nuc"/>
</dbReference>
<accession>A0A6J4LPH3</accession>